<keyword evidence="1" id="KW-1133">Transmembrane helix</keyword>
<accession>A0A518AHC8</accession>
<evidence type="ECO:0000313" key="3">
    <source>
        <dbReference type="Proteomes" id="UP000315750"/>
    </source>
</evidence>
<evidence type="ECO:0000256" key="1">
    <source>
        <dbReference type="SAM" id="Phobius"/>
    </source>
</evidence>
<protein>
    <submittedName>
        <fullName evidence="2">Uncharacterized protein</fullName>
    </submittedName>
</protein>
<organism evidence="2 3">
    <name type="scientific">Aeoliella mucimassa</name>
    <dbReference type="NCBI Taxonomy" id="2527972"/>
    <lineage>
        <taxon>Bacteria</taxon>
        <taxon>Pseudomonadati</taxon>
        <taxon>Planctomycetota</taxon>
        <taxon>Planctomycetia</taxon>
        <taxon>Pirellulales</taxon>
        <taxon>Lacipirellulaceae</taxon>
        <taxon>Aeoliella</taxon>
    </lineage>
</organism>
<sequence length="312" mass="35707">MCIFSQPVMSVSSTQIFARATSQGTQLLAYQMSYESQDENAMILPLPIRRPVHEGSLRFVDLSDYDDFFDDLTQGFPFVAPEFSIGCAAFPDETAEAVLEVFEVGNYIASFVPTLGDFERLDERFTLSKEIWEQLPEYANYGFAVFQLAAGSLKPHPMAFEFEGPRDSLFFPTLHIHDGEIHELEEFDHEHYLQHAGFDSRVHGYRNWDVEDESTGLVRSKYPAKDFCDIDRTEGLVDGNLLVHRKVIRGSHPNQDTPMATYGDPTRRTFNFRPWLPLTPYLLVAAAVTWFFARRSRIKKLRERQVAGESPS</sequence>
<dbReference type="RefSeq" id="WP_145245151.1">
    <property type="nucleotide sequence ID" value="NZ_CP036278.1"/>
</dbReference>
<proteinExistence type="predicted"/>
<dbReference type="EMBL" id="CP036278">
    <property type="protein sequence ID" value="QDU54133.1"/>
    <property type="molecule type" value="Genomic_DNA"/>
</dbReference>
<keyword evidence="1" id="KW-0472">Membrane</keyword>
<feature type="transmembrane region" description="Helical" evidence="1">
    <location>
        <begin position="275"/>
        <end position="293"/>
    </location>
</feature>
<evidence type="ECO:0000313" key="2">
    <source>
        <dbReference type="EMBL" id="QDU54133.1"/>
    </source>
</evidence>
<keyword evidence="3" id="KW-1185">Reference proteome</keyword>
<dbReference type="AlphaFoldDB" id="A0A518AHC8"/>
<dbReference type="KEGG" id="amuc:Pan181_03130"/>
<name>A0A518AHC8_9BACT</name>
<dbReference type="OrthoDB" id="261383at2"/>
<keyword evidence="1" id="KW-0812">Transmembrane</keyword>
<dbReference type="Proteomes" id="UP000315750">
    <property type="component" value="Chromosome"/>
</dbReference>
<gene>
    <name evidence="2" type="ORF">Pan181_03130</name>
</gene>
<reference evidence="2 3" key="1">
    <citation type="submission" date="2019-02" db="EMBL/GenBank/DDBJ databases">
        <title>Deep-cultivation of Planctomycetes and their phenomic and genomic characterization uncovers novel biology.</title>
        <authorList>
            <person name="Wiegand S."/>
            <person name="Jogler M."/>
            <person name="Boedeker C."/>
            <person name="Pinto D."/>
            <person name="Vollmers J."/>
            <person name="Rivas-Marin E."/>
            <person name="Kohn T."/>
            <person name="Peeters S.H."/>
            <person name="Heuer A."/>
            <person name="Rast P."/>
            <person name="Oberbeckmann S."/>
            <person name="Bunk B."/>
            <person name="Jeske O."/>
            <person name="Meyerdierks A."/>
            <person name="Storesund J.E."/>
            <person name="Kallscheuer N."/>
            <person name="Luecker S."/>
            <person name="Lage O.M."/>
            <person name="Pohl T."/>
            <person name="Merkel B.J."/>
            <person name="Hornburger P."/>
            <person name="Mueller R.-W."/>
            <person name="Bruemmer F."/>
            <person name="Labrenz M."/>
            <person name="Spormann A.M."/>
            <person name="Op den Camp H."/>
            <person name="Overmann J."/>
            <person name="Amann R."/>
            <person name="Jetten M.S.M."/>
            <person name="Mascher T."/>
            <person name="Medema M.H."/>
            <person name="Devos D.P."/>
            <person name="Kaster A.-K."/>
            <person name="Ovreas L."/>
            <person name="Rohde M."/>
            <person name="Galperin M.Y."/>
            <person name="Jogler C."/>
        </authorList>
    </citation>
    <scope>NUCLEOTIDE SEQUENCE [LARGE SCALE GENOMIC DNA]</scope>
    <source>
        <strain evidence="2 3">Pan181</strain>
    </source>
</reference>